<proteinExistence type="predicted"/>
<evidence type="ECO:0000256" key="2">
    <source>
        <dbReference type="SAM" id="SignalP"/>
    </source>
</evidence>
<feature type="chain" id="PRO_5002880262" description="Chemotaxis protein CheA" evidence="2">
    <location>
        <begin position="24"/>
        <end position="265"/>
    </location>
</feature>
<evidence type="ECO:0000313" key="3">
    <source>
        <dbReference type="EMBL" id="EEE03338.1"/>
    </source>
</evidence>
<feature type="compositionally biased region" description="Polar residues" evidence="1">
    <location>
        <begin position="78"/>
        <end position="107"/>
    </location>
</feature>
<name>B9C0S5_9BURK</name>
<reference evidence="3 4" key="1">
    <citation type="journal article" date="2012" name="J. Bacteriol.">
        <title>Draft Genome Sequence Determination for Cystic Fibrosis and Chronic Granulomatous Disease Burkholderia multivorans Isolates.</title>
        <authorList>
            <person name="Varga J.J."/>
            <person name="Losada L."/>
            <person name="Zelazny A.M."/>
            <person name="Brinkac L."/>
            <person name="Harkins D."/>
            <person name="Radune D."/>
            <person name="Hostetler J."/>
            <person name="Sampaio E.P."/>
            <person name="Ronning C.M."/>
            <person name="Nierman W.C."/>
            <person name="Greenberg D.E."/>
            <person name="Holland S.M."/>
            <person name="Goldberg J.B."/>
        </authorList>
    </citation>
    <scope>NUCLEOTIDE SEQUENCE [LARGE SCALE GENOMIC DNA]</scope>
    <source>
        <strain evidence="3 4">CGD2</strain>
    </source>
</reference>
<sequence>MNSNKIKVACAALFAMTTIGTHAQTADSNSGSQSSSTATAVSLGGGSSISTNNNTNNNTTTSTSRGGNATSTSGVRGSGNSNVQVNVTMPSAASGGLNQPQGVNTLASAGAPGTSPYNTQTTENVNYSGTQTIKTNPAIQAPGLTTTLSDTCMGSVSVGVSFPGFGATGGTTLVDQACVRRLDAREFRAMGLTDVALALLCQSDANRRAVEATGHLCPGTTAPLARSNVAPSAEATVADDIKYRDPLVRSRLGLPPLDAAVPAAA</sequence>
<dbReference type="AlphaFoldDB" id="B9C0S5"/>
<protein>
    <recommendedName>
        <fullName evidence="5">Chemotaxis protein CheA</fullName>
    </recommendedName>
</protein>
<dbReference type="EMBL" id="ACFC01000030">
    <property type="protein sequence ID" value="EEE03338.1"/>
    <property type="molecule type" value="Genomic_DNA"/>
</dbReference>
<organism evidence="3 4">
    <name type="scientific">Burkholderia multivorans CGD2</name>
    <dbReference type="NCBI Taxonomy" id="513052"/>
    <lineage>
        <taxon>Bacteria</taxon>
        <taxon>Pseudomonadati</taxon>
        <taxon>Pseudomonadota</taxon>
        <taxon>Betaproteobacteria</taxon>
        <taxon>Burkholderiales</taxon>
        <taxon>Burkholderiaceae</taxon>
        <taxon>Burkholderia</taxon>
        <taxon>Burkholderia cepacia complex</taxon>
    </lineage>
</organism>
<comment type="caution">
    <text evidence="3">The sequence shown here is derived from an EMBL/GenBank/DDBJ whole genome shotgun (WGS) entry which is preliminary data.</text>
</comment>
<evidence type="ECO:0000256" key="1">
    <source>
        <dbReference type="SAM" id="MobiDB-lite"/>
    </source>
</evidence>
<feature type="non-terminal residue" evidence="3">
    <location>
        <position position="265"/>
    </location>
</feature>
<gene>
    <name evidence="3" type="ORF">BURMUCGD2_4309</name>
</gene>
<feature type="signal peptide" evidence="2">
    <location>
        <begin position="1"/>
        <end position="23"/>
    </location>
</feature>
<dbReference type="Proteomes" id="UP000004535">
    <property type="component" value="Unassembled WGS sequence"/>
</dbReference>
<accession>B9C0S5</accession>
<evidence type="ECO:0008006" key="5">
    <source>
        <dbReference type="Google" id="ProtNLM"/>
    </source>
</evidence>
<evidence type="ECO:0000313" key="4">
    <source>
        <dbReference type="Proteomes" id="UP000004535"/>
    </source>
</evidence>
<feature type="compositionally biased region" description="Low complexity" evidence="1">
    <location>
        <begin position="25"/>
        <end position="74"/>
    </location>
</feature>
<feature type="region of interest" description="Disordered" evidence="1">
    <location>
        <begin position="24"/>
        <end position="123"/>
    </location>
</feature>
<keyword evidence="2" id="KW-0732">Signal</keyword>